<dbReference type="Pfam" id="PF10620">
    <property type="entry name" value="MdcG"/>
    <property type="match status" value="1"/>
</dbReference>
<evidence type="ECO:0000256" key="1">
    <source>
        <dbReference type="ARBA" id="ARBA00022679"/>
    </source>
</evidence>
<dbReference type="InterPro" id="IPR048903">
    <property type="entry name" value="MdcG_N"/>
</dbReference>
<keyword evidence="2" id="KW-0548">Nucleotidyltransferase</keyword>
<dbReference type="Proteomes" id="UP000278006">
    <property type="component" value="Unassembled WGS sequence"/>
</dbReference>
<reference evidence="5 6" key="1">
    <citation type="submission" date="2018-10" db="EMBL/GenBank/DDBJ databases">
        <title>Draft genome of Cortibacter populi DSM10536.</title>
        <authorList>
            <person name="Bernier A.-M."/>
            <person name="Bernard K."/>
        </authorList>
    </citation>
    <scope>NUCLEOTIDE SEQUENCE [LARGE SCALE GENOMIC DNA]</scope>
    <source>
        <strain evidence="5 6">DSM 105136</strain>
    </source>
</reference>
<evidence type="ECO:0000313" key="6">
    <source>
        <dbReference type="Proteomes" id="UP000278006"/>
    </source>
</evidence>
<dbReference type="EMBL" id="RDQO01000002">
    <property type="protein sequence ID" value="RMX06616.1"/>
    <property type="molecule type" value="Genomic_DNA"/>
</dbReference>
<dbReference type="Pfam" id="PF20866">
    <property type="entry name" value="MdcG_N"/>
    <property type="match status" value="1"/>
</dbReference>
<dbReference type="AlphaFoldDB" id="A0A3M6QUB7"/>
<keyword evidence="1" id="KW-0808">Transferase</keyword>
<keyword evidence="6" id="KW-1185">Reference proteome</keyword>
<evidence type="ECO:0000259" key="3">
    <source>
        <dbReference type="Pfam" id="PF10620"/>
    </source>
</evidence>
<dbReference type="NCBIfam" id="TIGR03135">
    <property type="entry name" value="malonate_mdcG"/>
    <property type="match status" value="1"/>
</dbReference>
<dbReference type="InterPro" id="IPR017557">
    <property type="entry name" value="Holo-ACP_synthase"/>
</dbReference>
<evidence type="ECO:0000259" key="4">
    <source>
        <dbReference type="Pfam" id="PF20866"/>
    </source>
</evidence>
<name>A0A3M6QUB7_9BURK</name>
<dbReference type="GO" id="GO:0016779">
    <property type="term" value="F:nucleotidyltransferase activity"/>
    <property type="evidence" value="ECO:0007669"/>
    <property type="project" value="UniProtKB-KW"/>
</dbReference>
<dbReference type="InterPro" id="IPR049180">
    <property type="entry name" value="MdcG_C"/>
</dbReference>
<protein>
    <submittedName>
        <fullName evidence="5">Malonate decarboxylase holo-[acyl-carrier-protein] synthase</fullName>
    </submittedName>
</protein>
<sequence>MQAASPLQRHRLAWLTQAAWANTLAATPWDEPAQACLSHWHRQRLPLVVARQPEVGRAAAAGPQRIHLGLAMPQQWGRGRLSIAVEPAGIRACGDFPTMAAVADLMPPACRQAWQALTAALRREGCEARVYGSFGWQWLSKLAYVRPTSDVDVLLPVRDAEQADRVVACLSAWPGEAQGMPRLDGELAGPDHGAVPWREWQRWRNGQAQAMLVKRIDGVQLHSQPWWPTATPLINPQGA</sequence>
<feature type="domain" description="Phosphoribosyl-dephospho-CoA transferase MdcG C-terminal" evidence="3">
    <location>
        <begin position="101"/>
        <end position="225"/>
    </location>
</feature>
<proteinExistence type="predicted"/>
<comment type="caution">
    <text evidence="5">The sequence shown here is derived from an EMBL/GenBank/DDBJ whole genome shotgun (WGS) entry which is preliminary data.</text>
</comment>
<evidence type="ECO:0000313" key="5">
    <source>
        <dbReference type="EMBL" id="RMX06616.1"/>
    </source>
</evidence>
<dbReference type="RefSeq" id="WP_122228241.1">
    <property type="nucleotide sequence ID" value="NZ_RDQO01000002.1"/>
</dbReference>
<organism evidence="5 6">
    <name type="scientific">Corticibacter populi</name>
    <dbReference type="NCBI Taxonomy" id="1550736"/>
    <lineage>
        <taxon>Bacteria</taxon>
        <taxon>Pseudomonadati</taxon>
        <taxon>Pseudomonadota</taxon>
        <taxon>Betaproteobacteria</taxon>
        <taxon>Burkholderiales</taxon>
        <taxon>Comamonadaceae</taxon>
        <taxon>Corticibacter</taxon>
    </lineage>
</organism>
<feature type="domain" description="Phosphoribosyl-dephospho-CoA transferase MdcG N-terminal" evidence="4">
    <location>
        <begin position="8"/>
        <end position="94"/>
    </location>
</feature>
<accession>A0A3M6QUB7</accession>
<evidence type="ECO:0000256" key="2">
    <source>
        <dbReference type="ARBA" id="ARBA00022695"/>
    </source>
</evidence>
<gene>
    <name evidence="5" type="primary">mdcG</name>
    <name evidence="5" type="ORF">D8I35_08875</name>
</gene>